<feature type="domain" description="DUF6460" evidence="2">
    <location>
        <begin position="69"/>
        <end position="102"/>
    </location>
</feature>
<proteinExistence type="predicted"/>
<evidence type="ECO:0000259" key="2">
    <source>
        <dbReference type="Pfam" id="PF20061"/>
    </source>
</evidence>
<reference evidence="3" key="1">
    <citation type="submission" date="2020-10" db="EMBL/GenBank/DDBJ databases">
        <authorList>
            <person name="Abbas A."/>
            <person name="Razzaq R."/>
            <person name="Waqas M."/>
            <person name="Abbas N."/>
            <person name="Nielsen T.K."/>
            <person name="Hansen L.H."/>
            <person name="Hussain S."/>
            <person name="Shahid M."/>
        </authorList>
    </citation>
    <scope>NUCLEOTIDE SEQUENCE</scope>
    <source>
        <strain evidence="3">S14</strain>
    </source>
</reference>
<organism evidence="3 4">
    <name type="scientific">Chelatococcus sambhunathii</name>
    <dbReference type="NCBI Taxonomy" id="363953"/>
    <lineage>
        <taxon>Bacteria</taxon>
        <taxon>Pseudomonadati</taxon>
        <taxon>Pseudomonadota</taxon>
        <taxon>Alphaproteobacteria</taxon>
        <taxon>Hyphomicrobiales</taxon>
        <taxon>Chelatococcaceae</taxon>
        <taxon>Chelatococcus</taxon>
    </lineage>
</organism>
<dbReference type="Pfam" id="PF20061">
    <property type="entry name" value="DUF6460"/>
    <property type="match status" value="1"/>
</dbReference>
<dbReference type="InterPro" id="IPR045594">
    <property type="entry name" value="DUF6460"/>
</dbReference>
<feature type="transmembrane region" description="Helical" evidence="1">
    <location>
        <begin position="78"/>
        <end position="99"/>
    </location>
</feature>
<protein>
    <recommendedName>
        <fullName evidence="2">DUF6460 domain-containing protein</fullName>
    </recommendedName>
</protein>
<keyword evidence="4" id="KW-1185">Reference proteome</keyword>
<feature type="transmembrane region" description="Helical" evidence="1">
    <location>
        <begin position="20"/>
        <end position="46"/>
    </location>
</feature>
<keyword evidence="1" id="KW-0812">Transmembrane</keyword>
<evidence type="ECO:0000256" key="1">
    <source>
        <dbReference type="SAM" id="Phobius"/>
    </source>
</evidence>
<comment type="caution">
    <text evidence="3">The sequence shown here is derived from an EMBL/GenBank/DDBJ whole genome shotgun (WGS) entry which is preliminary data.</text>
</comment>
<gene>
    <name evidence="3" type="ORF">IHQ68_11955</name>
</gene>
<accession>A0ABU1DH19</accession>
<dbReference type="RefSeq" id="WP_309392085.1">
    <property type="nucleotide sequence ID" value="NZ_JADBEO010000023.1"/>
</dbReference>
<dbReference type="EMBL" id="JADBEO010000023">
    <property type="protein sequence ID" value="MDR4307330.1"/>
    <property type="molecule type" value="Genomic_DNA"/>
</dbReference>
<evidence type="ECO:0000313" key="4">
    <source>
        <dbReference type="Proteomes" id="UP001181622"/>
    </source>
</evidence>
<keyword evidence="1" id="KW-0472">Membrane</keyword>
<evidence type="ECO:0000313" key="3">
    <source>
        <dbReference type="EMBL" id="MDR4307330.1"/>
    </source>
</evidence>
<name>A0ABU1DH19_9HYPH</name>
<dbReference type="Proteomes" id="UP001181622">
    <property type="component" value="Unassembled WGS sequence"/>
</dbReference>
<keyword evidence="1" id="KW-1133">Transmembrane helix</keyword>
<sequence length="106" mass="11596">MVFRREGEVSPGRAGSGGGLGRIFGGSPIGVIIRLALLCVIVGLVLDQLDINAFQLFRWAVDQIEDLIRNSADILKLIGRYFLIGACVVIPIWIVMRVFNLGSGRR</sequence>